<sequence length="277" mass="29673">MNKRTDKAEEGAANGVAPARNKPAGRGVKDLAPARLAQLNAGAPATTLTECLAVDYARLMQAAVPEVGAQALAVMRADAMAGISKRMQRAALILLDTLGPQAIDRLQAHASDTVRGWACFMVGALPGLPVRARLDMIRPFADDAHFGVREWAWLAVRPPLTAELETSVACLAPWTIHSSERVRRFASESLRPRGVWCAHVPALKANPAIALPLLEPLRADPATYVQDSVANWLNDASKDQPDWVRELCARWSAGAATAGAKAATERICKRALRSVGP</sequence>
<keyword evidence="3" id="KW-1185">Reference proteome</keyword>
<dbReference type="EMBL" id="CADIKR010000002">
    <property type="protein sequence ID" value="CAB3857646.1"/>
    <property type="molecule type" value="Genomic_DNA"/>
</dbReference>
<evidence type="ECO:0008006" key="4">
    <source>
        <dbReference type="Google" id="ProtNLM"/>
    </source>
</evidence>
<dbReference type="RefSeq" id="WP_218948882.1">
    <property type="nucleotide sequence ID" value="NZ_CADIKR010000002.1"/>
</dbReference>
<accession>A0ABM8LCH4</accession>
<evidence type="ECO:0000313" key="3">
    <source>
        <dbReference type="Proteomes" id="UP000507140"/>
    </source>
</evidence>
<dbReference type="Proteomes" id="UP000507140">
    <property type="component" value="Unassembled WGS sequence"/>
</dbReference>
<evidence type="ECO:0000313" key="2">
    <source>
        <dbReference type="EMBL" id="CAB3857646.1"/>
    </source>
</evidence>
<name>A0ABM8LCH4_9BURK</name>
<dbReference type="Gene3D" id="1.25.40.290">
    <property type="entry name" value="ARM repeat domains"/>
    <property type="match status" value="1"/>
</dbReference>
<reference evidence="2 3" key="1">
    <citation type="submission" date="2020-04" db="EMBL/GenBank/DDBJ databases">
        <authorList>
            <person name="De Canck E."/>
        </authorList>
    </citation>
    <scope>NUCLEOTIDE SEQUENCE [LARGE SCALE GENOMIC DNA]</scope>
    <source>
        <strain evidence="2 3">LMG 3415</strain>
    </source>
</reference>
<proteinExistence type="predicted"/>
<dbReference type="SUPFAM" id="SSF48371">
    <property type="entry name" value="ARM repeat"/>
    <property type="match status" value="1"/>
</dbReference>
<feature type="region of interest" description="Disordered" evidence="1">
    <location>
        <begin position="1"/>
        <end position="27"/>
    </location>
</feature>
<evidence type="ECO:0000256" key="1">
    <source>
        <dbReference type="SAM" id="MobiDB-lite"/>
    </source>
</evidence>
<feature type="compositionally biased region" description="Basic and acidic residues" evidence="1">
    <location>
        <begin position="1"/>
        <end position="10"/>
    </location>
</feature>
<protein>
    <recommendedName>
        <fullName evidence="4">DNA alkylation repair enzyme</fullName>
    </recommendedName>
</protein>
<dbReference type="InterPro" id="IPR016024">
    <property type="entry name" value="ARM-type_fold"/>
</dbReference>
<gene>
    <name evidence="2" type="ORF">LMG3415_02268</name>
</gene>
<organism evidence="2 3">
    <name type="scientific">Achromobacter mucicolens</name>
    <dbReference type="NCBI Taxonomy" id="1389922"/>
    <lineage>
        <taxon>Bacteria</taxon>
        <taxon>Pseudomonadati</taxon>
        <taxon>Pseudomonadota</taxon>
        <taxon>Betaproteobacteria</taxon>
        <taxon>Burkholderiales</taxon>
        <taxon>Alcaligenaceae</taxon>
        <taxon>Achromobacter</taxon>
    </lineage>
</organism>
<comment type="caution">
    <text evidence="2">The sequence shown here is derived from an EMBL/GenBank/DDBJ whole genome shotgun (WGS) entry which is preliminary data.</text>
</comment>